<dbReference type="EC" id="2.7.11.1" evidence="1"/>
<dbReference type="Gene3D" id="1.10.510.10">
    <property type="entry name" value="Transferase(Phosphotransferase) domain 1"/>
    <property type="match status" value="1"/>
</dbReference>
<evidence type="ECO:0000256" key="3">
    <source>
        <dbReference type="ARBA" id="ARBA00022679"/>
    </source>
</evidence>
<evidence type="ECO:0000256" key="8">
    <source>
        <dbReference type="SAM" id="MobiDB-lite"/>
    </source>
</evidence>
<feature type="domain" description="Protein kinase" evidence="10">
    <location>
        <begin position="24"/>
        <end position="285"/>
    </location>
</feature>
<sequence length="552" mass="57922">MSTEAPDHSRPAGPGEPVEMFGPYRLEQRIGRGGMGEVFRAVDTARERTVAVKRLHAGLAGDDEYRERFRRESRTAARLSSPHVIPIHDFGAIDGRLFIDMRLVAGDDLADVIEASRGLEPQRAVEIVRQVADALDAAHDDGLVHRDVKPSNVLITQHRGRDFVYLVDFGIVRAGGGAQSNLTGTGMAIGTLAYMAPELFVGRDMDRRVDVYALGALLFEAIAGRPPFLSEGPALMYDHLNAPVPRLSGVAPASPPALDEVVARAMAKDPAQRYPTAGALADAAVAAVGAGAPSGPVAAPDAAGPTAVRPVPPPTWTPDPRPGATPVAPWTPGPPGPSSSGPVPPPPGPPSGWYPPVAPPPAPRRGRGKVLAIVGGLLAVLVLAAVAVVVVVGRNDAPPVVAGPSGPSTTAQALTVAQVFPSATGQNCRASTAQDQLGTTTGVDPAEAVICSYPGVAPDARVVYSRWPDAAAARQWYQDTVALGPAMDQYRSWQSGGADQGPLWTVERDGTVYSTGIYEGMVYSWEIRTATLDQCNAVWNQLQFRPRTEIGG</sequence>
<keyword evidence="9" id="KW-0812">Transmembrane</keyword>
<evidence type="ECO:0000313" key="11">
    <source>
        <dbReference type="EMBL" id="GAA4788426.1"/>
    </source>
</evidence>
<evidence type="ECO:0000259" key="10">
    <source>
        <dbReference type="PROSITE" id="PS50011"/>
    </source>
</evidence>
<feature type="compositionally biased region" description="Low complexity" evidence="8">
    <location>
        <begin position="291"/>
        <end position="309"/>
    </location>
</feature>
<feature type="region of interest" description="Disordered" evidence="8">
    <location>
        <begin position="291"/>
        <end position="364"/>
    </location>
</feature>
<comment type="caution">
    <text evidence="11">The sequence shown here is derived from an EMBL/GenBank/DDBJ whole genome shotgun (WGS) entry which is preliminary data.</text>
</comment>
<keyword evidence="2" id="KW-0723">Serine/threonine-protein kinase</keyword>
<dbReference type="CDD" id="cd14014">
    <property type="entry name" value="STKc_PknB_like"/>
    <property type="match status" value="1"/>
</dbReference>
<keyword evidence="4 7" id="KW-0547">Nucleotide-binding</keyword>
<dbReference type="InterPro" id="IPR017441">
    <property type="entry name" value="Protein_kinase_ATP_BS"/>
</dbReference>
<name>A0ABP9B1S4_9PSEU</name>
<dbReference type="Pfam" id="PF00069">
    <property type="entry name" value="Pkinase"/>
    <property type="match status" value="1"/>
</dbReference>
<keyword evidence="6 7" id="KW-0067">ATP-binding</keyword>
<dbReference type="PROSITE" id="PS00107">
    <property type="entry name" value="PROTEIN_KINASE_ATP"/>
    <property type="match status" value="1"/>
</dbReference>
<dbReference type="PANTHER" id="PTHR43289">
    <property type="entry name" value="MITOGEN-ACTIVATED PROTEIN KINASE KINASE KINASE 20-RELATED"/>
    <property type="match status" value="1"/>
</dbReference>
<dbReference type="RefSeq" id="WP_345414457.1">
    <property type="nucleotide sequence ID" value="NZ_BAABHO010000016.1"/>
</dbReference>
<dbReference type="SMART" id="SM00220">
    <property type="entry name" value="S_TKc"/>
    <property type="match status" value="1"/>
</dbReference>
<keyword evidence="5" id="KW-0418">Kinase</keyword>
<dbReference type="InterPro" id="IPR008271">
    <property type="entry name" value="Ser/Thr_kinase_AS"/>
</dbReference>
<evidence type="ECO:0000256" key="9">
    <source>
        <dbReference type="SAM" id="Phobius"/>
    </source>
</evidence>
<dbReference type="PROSITE" id="PS00108">
    <property type="entry name" value="PROTEIN_KINASE_ST"/>
    <property type="match status" value="1"/>
</dbReference>
<evidence type="ECO:0000256" key="4">
    <source>
        <dbReference type="ARBA" id="ARBA00022741"/>
    </source>
</evidence>
<dbReference type="Proteomes" id="UP001500928">
    <property type="component" value="Unassembled WGS sequence"/>
</dbReference>
<organism evidence="11 12">
    <name type="scientific">Actinomycetospora chlora</name>
    <dbReference type="NCBI Taxonomy" id="663608"/>
    <lineage>
        <taxon>Bacteria</taxon>
        <taxon>Bacillati</taxon>
        <taxon>Actinomycetota</taxon>
        <taxon>Actinomycetes</taxon>
        <taxon>Pseudonocardiales</taxon>
        <taxon>Pseudonocardiaceae</taxon>
        <taxon>Actinomycetospora</taxon>
    </lineage>
</organism>
<dbReference type="InterPro" id="IPR000719">
    <property type="entry name" value="Prot_kinase_dom"/>
</dbReference>
<dbReference type="Gene3D" id="3.30.200.20">
    <property type="entry name" value="Phosphorylase Kinase, domain 1"/>
    <property type="match status" value="1"/>
</dbReference>
<accession>A0ABP9B1S4</accession>
<keyword evidence="9" id="KW-1133">Transmembrane helix</keyword>
<keyword evidence="9" id="KW-0472">Membrane</keyword>
<evidence type="ECO:0000256" key="7">
    <source>
        <dbReference type="PROSITE-ProRule" id="PRU10141"/>
    </source>
</evidence>
<keyword evidence="3" id="KW-0808">Transferase</keyword>
<dbReference type="PANTHER" id="PTHR43289:SF6">
    <property type="entry name" value="SERINE_THREONINE-PROTEIN KINASE NEKL-3"/>
    <property type="match status" value="1"/>
</dbReference>
<dbReference type="PROSITE" id="PS50011">
    <property type="entry name" value="PROTEIN_KINASE_DOM"/>
    <property type="match status" value="1"/>
</dbReference>
<dbReference type="InterPro" id="IPR011009">
    <property type="entry name" value="Kinase-like_dom_sf"/>
</dbReference>
<protein>
    <recommendedName>
        <fullName evidence="1">non-specific serine/threonine protein kinase</fullName>
        <ecNumber evidence="1">2.7.11.1</ecNumber>
    </recommendedName>
</protein>
<dbReference type="EMBL" id="BAABHO010000016">
    <property type="protein sequence ID" value="GAA4788426.1"/>
    <property type="molecule type" value="Genomic_DNA"/>
</dbReference>
<feature type="compositionally biased region" description="Basic and acidic residues" evidence="8">
    <location>
        <begin position="1"/>
        <end position="10"/>
    </location>
</feature>
<feature type="compositionally biased region" description="Pro residues" evidence="8">
    <location>
        <begin position="310"/>
        <end position="363"/>
    </location>
</feature>
<evidence type="ECO:0000256" key="5">
    <source>
        <dbReference type="ARBA" id="ARBA00022777"/>
    </source>
</evidence>
<reference evidence="12" key="1">
    <citation type="journal article" date="2019" name="Int. J. Syst. Evol. Microbiol.">
        <title>The Global Catalogue of Microorganisms (GCM) 10K type strain sequencing project: providing services to taxonomists for standard genome sequencing and annotation.</title>
        <authorList>
            <consortium name="The Broad Institute Genomics Platform"/>
            <consortium name="The Broad Institute Genome Sequencing Center for Infectious Disease"/>
            <person name="Wu L."/>
            <person name="Ma J."/>
        </authorList>
    </citation>
    <scope>NUCLEOTIDE SEQUENCE [LARGE SCALE GENOMIC DNA]</scope>
    <source>
        <strain evidence="12">JCM 17979</strain>
    </source>
</reference>
<keyword evidence="12" id="KW-1185">Reference proteome</keyword>
<evidence type="ECO:0000256" key="1">
    <source>
        <dbReference type="ARBA" id="ARBA00012513"/>
    </source>
</evidence>
<gene>
    <name evidence="11" type="ORF">GCM10023200_23670</name>
</gene>
<evidence type="ECO:0000256" key="6">
    <source>
        <dbReference type="ARBA" id="ARBA00022840"/>
    </source>
</evidence>
<evidence type="ECO:0000256" key="2">
    <source>
        <dbReference type="ARBA" id="ARBA00022527"/>
    </source>
</evidence>
<feature type="region of interest" description="Disordered" evidence="8">
    <location>
        <begin position="1"/>
        <end position="20"/>
    </location>
</feature>
<feature type="binding site" evidence="7">
    <location>
        <position position="53"/>
    </location>
    <ligand>
        <name>ATP</name>
        <dbReference type="ChEBI" id="CHEBI:30616"/>
    </ligand>
</feature>
<evidence type="ECO:0000313" key="12">
    <source>
        <dbReference type="Proteomes" id="UP001500928"/>
    </source>
</evidence>
<dbReference type="SUPFAM" id="SSF56112">
    <property type="entry name" value="Protein kinase-like (PK-like)"/>
    <property type="match status" value="1"/>
</dbReference>
<feature type="transmembrane region" description="Helical" evidence="9">
    <location>
        <begin position="370"/>
        <end position="392"/>
    </location>
</feature>
<proteinExistence type="predicted"/>